<keyword evidence="6" id="KW-1185">Reference proteome</keyword>
<dbReference type="AlphaFoldDB" id="A0A1I1I1F6"/>
<protein>
    <submittedName>
        <fullName evidence="5">AraC-type DNA-binding protein</fullName>
    </submittedName>
</protein>
<dbReference type="STRING" id="927664.SAMN05421780_104158"/>
<keyword evidence="2 5" id="KW-0238">DNA-binding</keyword>
<keyword evidence="3" id="KW-0804">Transcription</keyword>
<evidence type="ECO:0000256" key="1">
    <source>
        <dbReference type="ARBA" id="ARBA00023015"/>
    </source>
</evidence>
<gene>
    <name evidence="5" type="ORF">SAMN05421780_104158</name>
</gene>
<dbReference type="SUPFAM" id="SSF46689">
    <property type="entry name" value="Homeodomain-like"/>
    <property type="match status" value="2"/>
</dbReference>
<proteinExistence type="predicted"/>
<evidence type="ECO:0000256" key="2">
    <source>
        <dbReference type="ARBA" id="ARBA00023125"/>
    </source>
</evidence>
<reference evidence="5 6" key="1">
    <citation type="submission" date="2016-10" db="EMBL/GenBank/DDBJ databases">
        <authorList>
            <person name="de Groot N.N."/>
        </authorList>
    </citation>
    <scope>NUCLEOTIDE SEQUENCE [LARGE SCALE GENOMIC DNA]</scope>
    <source>
        <strain evidence="5 6">DSM 6793</strain>
    </source>
</reference>
<keyword evidence="1" id="KW-0805">Transcription regulation</keyword>
<dbReference type="EMBL" id="FOLE01000004">
    <property type="protein sequence ID" value="SFC29652.1"/>
    <property type="molecule type" value="Genomic_DNA"/>
</dbReference>
<dbReference type="RefSeq" id="WP_091510845.1">
    <property type="nucleotide sequence ID" value="NZ_FOLE01000004.1"/>
</dbReference>
<dbReference type="SMART" id="SM00342">
    <property type="entry name" value="HTH_ARAC"/>
    <property type="match status" value="1"/>
</dbReference>
<feature type="domain" description="HTH araC/xylS-type" evidence="4">
    <location>
        <begin position="228"/>
        <end position="326"/>
    </location>
</feature>
<evidence type="ECO:0000259" key="4">
    <source>
        <dbReference type="PROSITE" id="PS01124"/>
    </source>
</evidence>
<dbReference type="Proteomes" id="UP000199514">
    <property type="component" value="Unassembled WGS sequence"/>
</dbReference>
<dbReference type="InterPro" id="IPR018060">
    <property type="entry name" value="HTH_AraC"/>
</dbReference>
<dbReference type="Pfam" id="PF12833">
    <property type="entry name" value="HTH_18"/>
    <property type="match status" value="1"/>
</dbReference>
<dbReference type="Pfam" id="PF22200">
    <property type="entry name" value="ExsA_N"/>
    <property type="match status" value="1"/>
</dbReference>
<organism evidence="5 6">
    <name type="scientific">Flexibacter flexilis DSM 6793</name>
    <dbReference type="NCBI Taxonomy" id="927664"/>
    <lineage>
        <taxon>Bacteria</taxon>
        <taxon>Pseudomonadati</taxon>
        <taxon>Bacteroidota</taxon>
        <taxon>Cytophagia</taxon>
        <taxon>Cytophagales</taxon>
        <taxon>Flexibacteraceae</taxon>
        <taxon>Flexibacter</taxon>
    </lineage>
</organism>
<dbReference type="InterPro" id="IPR009057">
    <property type="entry name" value="Homeodomain-like_sf"/>
</dbReference>
<evidence type="ECO:0000256" key="3">
    <source>
        <dbReference type="ARBA" id="ARBA00023163"/>
    </source>
</evidence>
<dbReference type="PANTHER" id="PTHR43280:SF2">
    <property type="entry name" value="HTH-TYPE TRANSCRIPTIONAL REGULATOR EXSA"/>
    <property type="match status" value="1"/>
</dbReference>
<dbReference type="OrthoDB" id="4480133at2"/>
<dbReference type="PROSITE" id="PS01124">
    <property type="entry name" value="HTH_ARAC_FAMILY_2"/>
    <property type="match status" value="1"/>
</dbReference>
<dbReference type="GO" id="GO:0043565">
    <property type="term" value="F:sequence-specific DNA binding"/>
    <property type="evidence" value="ECO:0007669"/>
    <property type="project" value="InterPro"/>
</dbReference>
<evidence type="ECO:0000313" key="6">
    <source>
        <dbReference type="Proteomes" id="UP000199514"/>
    </source>
</evidence>
<dbReference type="GO" id="GO:0003700">
    <property type="term" value="F:DNA-binding transcription factor activity"/>
    <property type="evidence" value="ECO:0007669"/>
    <property type="project" value="InterPro"/>
</dbReference>
<dbReference type="PANTHER" id="PTHR43280">
    <property type="entry name" value="ARAC-FAMILY TRANSCRIPTIONAL REGULATOR"/>
    <property type="match status" value="1"/>
</dbReference>
<dbReference type="Gene3D" id="1.10.10.60">
    <property type="entry name" value="Homeodomain-like"/>
    <property type="match status" value="2"/>
</dbReference>
<name>A0A1I1I1F6_9BACT</name>
<dbReference type="InterPro" id="IPR054015">
    <property type="entry name" value="ExsA-like_N"/>
</dbReference>
<sequence length="328" mass="37963">MGWPNVVGGGEGIFANPKIDIEFYCNENRLLGTRNYLFGMMQNLEFLDLPQSIIDSPHPQINSEQFGIVDYKNYLSDTPKSKIQLHKNLISIVLEGVKVIQDTEQLHIDAAHLVCLKAGRCLMSERLSATNQYSSLLLFFDDAFVANFIQKYNIQFAYKPLEKPYLLLEKDDFINNLVSSLQILLQNPNTSLRICALKIEELLLYWVEKYGAQILNFWVNDRQTDENMVFRHVVERNVFNKLTIEELAFLCNMSASTFKRKFLKVYNTSPNVWFVQQRLAKAAYLLKSGQSRPSDIYLEVGFDTLSGFIQSFKQHYGYTPKRFQNSDN</sequence>
<evidence type="ECO:0000313" key="5">
    <source>
        <dbReference type="EMBL" id="SFC29652.1"/>
    </source>
</evidence>
<accession>A0A1I1I1F6</accession>